<evidence type="ECO:0000256" key="4">
    <source>
        <dbReference type="ARBA" id="ARBA00022801"/>
    </source>
</evidence>
<dbReference type="EC" id="3.1.-.-" evidence="10"/>
<evidence type="ECO:0000256" key="7">
    <source>
        <dbReference type="ARBA" id="ARBA00023125"/>
    </source>
</evidence>
<comment type="caution">
    <text evidence="11">The sequence shown here is derived from an EMBL/GenBank/DDBJ whole genome shotgun (WGS) entry which is preliminary data.</text>
</comment>
<dbReference type="EMBL" id="JADBGG010000030">
    <property type="protein sequence ID" value="MBE1426629.1"/>
    <property type="molecule type" value="Genomic_DNA"/>
</dbReference>
<comment type="similarity">
    <text evidence="10">Belongs to the CRISPR-associated endonuclease Cas1 family.</text>
</comment>
<evidence type="ECO:0000256" key="8">
    <source>
        <dbReference type="ARBA" id="ARBA00023211"/>
    </source>
</evidence>
<dbReference type="Gene3D" id="3.100.10.20">
    <property type="entry name" value="CRISPR-associated endonuclease Cas1, N-terminal domain"/>
    <property type="match status" value="1"/>
</dbReference>
<keyword evidence="1 10" id="KW-0540">Nuclease</keyword>
<evidence type="ECO:0000256" key="5">
    <source>
        <dbReference type="ARBA" id="ARBA00022842"/>
    </source>
</evidence>
<keyword evidence="4 10" id="KW-0378">Hydrolase</keyword>
<evidence type="ECO:0000256" key="9">
    <source>
        <dbReference type="ARBA" id="ARBA00038592"/>
    </source>
</evidence>
<dbReference type="Pfam" id="PF01867">
    <property type="entry name" value="Cas_Cas1"/>
    <property type="match status" value="1"/>
</dbReference>
<dbReference type="Gene3D" id="1.20.120.920">
    <property type="entry name" value="CRISPR-associated endonuclease Cas1, C-terminal domain"/>
    <property type="match status" value="1"/>
</dbReference>
<sequence>MERIYLLEPGTFLKKEGTNLALTRDGKVIDRVSLDGLKQLTLIGYTSLSGAVLRALVRNRIETVLLTPTGRFEGRLCVDEHKQVLRRKAQYLRLSDPVMQAAVAESIVKGKLRSQARLLLLRGQQFGEPTLLASGAAIRALEKGFPSGMTDLDFIRGVEGHGSRIYFSAFPDMLRNPDFTFPGRVKRPPTDPVNALLSFVYSVLTNEVLSAIQRVGLDPYLGSLHEVSYGRPSLACDLVEEWRAFIADRLVLGLLNRKSISPDNFVYRPSDQKVFADEEELKARRPVEMKPATMRALLKAYDAWMNTRVLDPADGKKTSYREILFAQARRFNSWIMGESEMYLPFAWDKVR</sequence>
<dbReference type="RefSeq" id="WP_192624556.1">
    <property type="nucleotide sequence ID" value="NZ_JADBGG010000030.1"/>
</dbReference>
<name>A0ABR9H7G0_9BACT</name>
<keyword evidence="7 10" id="KW-0238">DNA-binding</keyword>
<comment type="cofactor">
    <cofactor evidence="10">
        <name>Mg(2+)</name>
        <dbReference type="ChEBI" id="CHEBI:18420"/>
    </cofactor>
    <cofactor evidence="10">
        <name>Mn(2+)</name>
        <dbReference type="ChEBI" id="CHEBI:29035"/>
    </cofactor>
</comment>
<keyword evidence="12" id="KW-1185">Reference proteome</keyword>
<keyword evidence="8 10" id="KW-0464">Manganese</keyword>
<comment type="function">
    <text evidence="10">CRISPR (clustered regularly interspaced short palindromic repeat), is an adaptive immune system that provides protection against mobile genetic elements (viruses, transposable elements and conjugative plasmids). CRISPR clusters contain spacers, sequences complementary to antecedent mobile elements, and target invading nucleic acids. CRISPR clusters are transcribed and processed into CRISPR RNA (crRNA). Acts as a dsDNA endonuclease. Involved in the integration of spacer DNA into the CRISPR cassette.</text>
</comment>
<evidence type="ECO:0000313" key="12">
    <source>
        <dbReference type="Proteomes" id="UP000639010"/>
    </source>
</evidence>
<evidence type="ECO:0000313" key="11">
    <source>
        <dbReference type="EMBL" id="MBE1426629.1"/>
    </source>
</evidence>
<evidence type="ECO:0000256" key="3">
    <source>
        <dbReference type="ARBA" id="ARBA00022759"/>
    </source>
</evidence>
<feature type="binding site" evidence="10">
    <location>
        <position position="240"/>
    </location>
    <ligand>
        <name>Mn(2+)</name>
        <dbReference type="ChEBI" id="CHEBI:29035"/>
    </ligand>
</feature>
<protein>
    <recommendedName>
        <fullName evidence="10">CRISPR-associated endonuclease Cas1</fullName>
        <ecNumber evidence="10">3.1.-.-</ecNumber>
    </recommendedName>
</protein>
<accession>A0ABR9H7G0</accession>
<reference evidence="11 12" key="1">
    <citation type="submission" date="2020-10" db="EMBL/GenBank/DDBJ databases">
        <title>Genomic Encyclopedia of Type Strains, Phase IV (KMG-IV): sequencing the most valuable type-strain genomes for metagenomic binning, comparative biology and taxonomic classification.</title>
        <authorList>
            <person name="Goeker M."/>
        </authorList>
    </citation>
    <scope>NUCLEOTIDE SEQUENCE [LARGE SCALE GENOMIC DNA]</scope>
    <source>
        <strain evidence="11 12">DSM 4194</strain>
    </source>
</reference>
<gene>
    <name evidence="10" type="primary">cas1</name>
    <name evidence="11" type="ORF">H4684_003295</name>
</gene>
<keyword evidence="6 10" id="KW-0051">Antiviral defense</keyword>
<dbReference type="PANTHER" id="PTHR34353:SF2">
    <property type="entry name" value="CRISPR-ASSOCIATED ENDONUCLEASE CAS1 1"/>
    <property type="match status" value="1"/>
</dbReference>
<keyword evidence="2 10" id="KW-0479">Metal-binding</keyword>
<dbReference type="InterPro" id="IPR042206">
    <property type="entry name" value="CRISPR-assoc_Cas1_C"/>
</dbReference>
<dbReference type="NCBIfam" id="TIGR00287">
    <property type="entry name" value="cas1"/>
    <property type="match status" value="1"/>
</dbReference>
<dbReference type="InterPro" id="IPR002729">
    <property type="entry name" value="CRISPR-assoc_Cas1"/>
</dbReference>
<proteinExistence type="inferred from homology"/>
<keyword evidence="3 10" id="KW-0255">Endonuclease</keyword>
<feature type="binding site" evidence="10">
    <location>
        <position position="159"/>
    </location>
    <ligand>
        <name>Mn(2+)</name>
        <dbReference type="ChEBI" id="CHEBI:29035"/>
    </ligand>
</feature>
<evidence type="ECO:0000256" key="2">
    <source>
        <dbReference type="ARBA" id="ARBA00022723"/>
    </source>
</evidence>
<dbReference type="HAMAP" id="MF_01470">
    <property type="entry name" value="Cas1"/>
    <property type="match status" value="1"/>
</dbReference>
<evidence type="ECO:0000256" key="1">
    <source>
        <dbReference type="ARBA" id="ARBA00022722"/>
    </source>
</evidence>
<feature type="binding site" evidence="10">
    <location>
        <position position="225"/>
    </location>
    <ligand>
        <name>Mn(2+)</name>
        <dbReference type="ChEBI" id="CHEBI:29035"/>
    </ligand>
</feature>
<dbReference type="PANTHER" id="PTHR34353">
    <property type="entry name" value="CRISPR-ASSOCIATED ENDONUCLEASE CAS1 1"/>
    <property type="match status" value="1"/>
</dbReference>
<keyword evidence="5 10" id="KW-0460">Magnesium</keyword>
<evidence type="ECO:0000256" key="6">
    <source>
        <dbReference type="ARBA" id="ARBA00023118"/>
    </source>
</evidence>
<evidence type="ECO:0000256" key="10">
    <source>
        <dbReference type="HAMAP-Rule" id="MF_01470"/>
    </source>
</evidence>
<dbReference type="InterPro" id="IPR042211">
    <property type="entry name" value="CRISPR-assoc_Cas1_N"/>
</dbReference>
<comment type="subunit">
    <text evidence="9 10">Homodimer, forms a heterotetramer with a Cas2 homodimer.</text>
</comment>
<dbReference type="InterPro" id="IPR050646">
    <property type="entry name" value="Cas1"/>
</dbReference>
<organism evidence="11 12">
    <name type="scientific">Desulfomicrobium macestii</name>
    <dbReference type="NCBI Taxonomy" id="90731"/>
    <lineage>
        <taxon>Bacteria</taxon>
        <taxon>Pseudomonadati</taxon>
        <taxon>Thermodesulfobacteriota</taxon>
        <taxon>Desulfovibrionia</taxon>
        <taxon>Desulfovibrionales</taxon>
        <taxon>Desulfomicrobiaceae</taxon>
        <taxon>Desulfomicrobium</taxon>
    </lineage>
</organism>
<dbReference type="Proteomes" id="UP000639010">
    <property type="component" value="Unassembled WGS sequence"/>
</dbReference>
<dbReference type="CDD" id="cd09634">
    <property type="entry name" value="Cas1_I-II-III"/>
    <property type="match status" value="1"/>
</dbReference>